<name>A0A495DM31_9PROT</name>
<feature type="chain" id="PRO_5019756507" description="Secreted protein" evidence="1">
    <location>
        <begin position="22"/>
        <end position="150"/>
    </location>
</feature>
<comment type="caution">
    <text evidence="2">The sequence shown here is derived from an EMBL/GenBank/DDBJ whole genome shotgun (WGS) entry which is preliminary data.</text>
</comment>
<evidence type="ECO:0000313" key="3">
    <source>
        <dbReference type="Proteomes" id="UP000273675"/>
    </source>
</evidence>
<feature type="signal peptide" evidence="1">
    <location>
        <begin position="1"/>
        <end position="21"/>
    </location>
</feature>
<protein>
    <recommendedName>
        <fullName evidence="4">Secreted protein</fullName>
    </recommendedName>
</protein>
<dbReference type="OrthoDB" id="9919084at2"/>
<reference evidence="2 3" key="1">
    <citation type="submission" date="2018-10" db="EMBL/GenBank/DDBJ databases">
        <title>Genomic Encyclopedia of Type Strains, Phase IV (KMG-IV): sequencing the most valuable type-strain genomes for metagenomic binning, comparative biology and taxonomic classification.</title>
        <authorList>
            <person name="Goeker M."/>
        </authorList>
    </citation>
    <scope>NUCLEOTIDE SEQUENCE [LARGE SCALE GENOMIC DNA]</scope>
    <source>
        <strain evidence="2 3">DSM 4734</strain>
    </source>
</reference>
<dbReference type="EMBL" id="RBIM01000001">
    <property type="protein sequence ID" value="RKR03964.1"/>
    <property type="molecule type" value="Genomic_DNA"/>
</dbReference>
<evidence type="ECO:0000256" key="1">
    <source>
        <dbReference type="SAM" id="SignalP"/>
    </source>
</evidence>
<organism evidence="2 3">
    <name type="scientific">Maricaulis maris</name>
    <dbReference type="NCBI Taxonomy" id="74318"/>
    <lineage>
        <taxon>Bacteria</taxon>
        <taxon>Pseudomonadati</taxon>
        <taxon>Pseudomonadota</taxon>
        <taxon>Alphaproteobacteria</taxon>
        <taxon>Maricaulales</taxon>
        <taxon>Maricaulaceae</taxon>
        <taxon>Maricaulis</taxon>
    </lineage>
</organism>
<sequence>MMKTVIGTIAAIMMAGAPALAIQDDVTTPTGRTYSVAGGGLAGSATIRFSDEGEFRPDGAGGRDASGSGYYSLDETFCTAHVEISWRIHVNSDGTAMTTLETSENACARAQGMEEVLRFGYGACEHGWDDLQPGETGSVCWAGVEVTREN</sequence>
<dbReference type="Proteomes" id="UP000273675">
    <property type="component" value="Unassembled WGS sequence"/>
</dbReference>
<gene>
    <name evidence="2" type="ORF">C7435_0407</name>
</gene>
<keyword evidence="1" id="KW-0732">Signal</keyword>
<evidence type="ECO:0008006" key="4">
    <source>
        <dbReference type="Google" id="ProtNLM"/>
    </source>
</evidence>
<dbReference type="AlphaFoldDB" id="A0A495DM31"/>
<proteinExistence type="predicted"/>
<evidence type="ECO:0000313" key="2">
    <source>
        <dbReference type="EMBL" id="RKR03964.1"/>
    </source>
</evidence>
<accession>A0A495DM31</accession>
<dbReference type="RefSeq" id="WP_121209827.1">
    <property type="nucleotide sequence ID" value="NZ_RBIM01000001.1"/>
</dbReference>